<protein>
    <submittedName>
        <fullName evidence="2">Uncharacterized protein</fullName>
    </submittedName>
</protein>
<comment type="caution">
    <text evidence="2">The sequence shown here is derived from an EMBL/GenBank/DDBJ whole genome shotgun (WGS) entry which is preliminary data.</text>
</comment>
<evidence type="ECO:0000256" key="1">
    <source>
        <dbReference type="SAM" id="SignalP"/>
    </source>
</evidence>
<dbReference type="Proteomes" id="UP001149163">
    <property type="component" value="Unassembled WGS sequence"/>
</dbReference>
<feature type="signal peptide" evidence="1">
    <location>
        <begin position="1"/>
        <end position="18"/>
    </location>
</feature>
<name>A0A9W9IGD1_9EURO</name>
<gene>
    <name evidence="2" type="ORF">N7482_001312</name>
</gene>
<reference evidence="2" key="1">
    <citation type="submission" date="2022-11" db="EMBL/GenBank/DDBJ databases">
        <authorList>
            <person name="Petersen C."/>
        </authorList>
    </citation>
    <scope>NUCLEOTIDE SEQUENCE</scope>
    <source>
        <strain evidence="2">IBT 26290</strain>
    </source>
</reference>
<dbReference type="AlphaFoldDB" id="A0A9W9IGD1"/>
<proteinExistence type="predicted"/>
<evidence type="ECO:0000313" key="2">
    <source>
        <dbReference type="EMBL" id="KAJ5175435.1"/>
    </source>
</evidence>
<dbReference type="EMBL" id="JAPQKN010000001">
    <property type="protein sequence ID" value="KAJ5175435.1"/>
    <property type="molecule type" value="Genomic_DNA"/>
</dbReference>
<reference evidence="2" key="2">
    <citation type="journal article" date="2023" name="IMA Fungus">
        <title>Comparative genomic study of the Penicillium genus elucidates a diverse pangenome and 15 lateral gene transfer events.</title>
        <authorList>
            <person name="Petersen C."/>
            <person name="Sorensen T."/>
            <person name="Nielsen M.R."/>
            <person name="Sondergaard T.E."/>
            <person name="Sorensen J.L."/>
            <person name="Fitzpatrick D.A."/>
            <person name="Frisvad J.C."/>
            <person name="Nielsen K.L."/>
        </authorList>
    </citation>
    <scope>NUCLEOTIDE SEQUENCE</scope>
    <source>
        <strain evidence="2">IBT 26290</strain>
    </source>
</reference>
<keyword evidence="1" id="KW-0732">Signal</keyword>
<sequence length="477" mass="50948">MRISLLTAAAALVATTAAVPHVKARRSSPSSSLVIQGSAAASTTTPAPSLAFGIKEKADATTTTSAASTCTAGDTSTTDGVQAILDSTGAIDWLDIMLSVMPEGETDWVNNIWKIVFPNEGTSPLTGCGDIGGDCNPDDMCSDYSTVMAYWTLRSVGILHSKINSVRDQLLWTGWLDGLSIDQIAKDFSSVSPSQEWAKWISAAFSMAGGIATGIDLNKPLRGMIGFAAAGLTDVSLTNGASDAVDTTSVENTLRNIVGAAGNYVASILTNATGGGDSTTLPIYTESTLQHGTARFFSDNTILLDESSDNSSFIAAYSTFADNVEKMLVDTAMKTAWYVLVGESGTEETDCTMTGAYWLEAKSGEYRCFYLSRPESSADCTNNDPNTCVSDAWQQPYGANNKMDTGVYTKLTDTYGFDLQAYYISLIDCYLNGNGEVDVTATTNNGQIPRCFYNGYVRSGYWYNDGTSMLNLYFDDF</sequence>
<dbReference type="RefSeq" id="XP_056547043.1">
    <property type="nucleotide sequence ID" value="XM_056683437.1"/>
</dbReference>
<organism evidence="2 3">
    <name type="scientific">Penicillium canariense</name>
    <dbReference type="NCBI Taxonomy" id="189055"/>
    <lineage>
        <taxon>Eukaryota</taxon>
        <taxon>Fungi</taxon>
        <taxon>Dikarya</taxon>
        <taxon>Ascomycota</taxon>
        <taxon>Pezizomycotina</taxon>
        <taxon>Eurotiomycetes</taxon>
        <taxon>Eurotiomycetidae</taxon>
        <taxon>Eurotiales</taxon>
        <taxon>Aspergillaceae</taxon>
        <taxon>Penicillium</taxon>
    </lineage>
</organism>
<evidence type="ECO:0000313" key="3">
    <source>
        <dbReference type="Proteomes" id="UP001149163"/>
    </source>
</evidence>
<dbReference type="OrthoDB" id="5099141at2759"/>
<accession>A0A9W9IGD1</accession>
<feature type="chain" id="PRO_5040803680" evidence="1">
    <location>
        <begin position="19"/>
        <end position="477"/>
    </location>
</feature>
<keyword evidence="3" id="KW-1185">Reference proteome</keyword>
<dbReference type="GeneID" id="81422613"/>